<dbReference type="Proteomes" id="UP001383192">
    <property type="component" value="Unassembled WGS sequence"/>
</dbReference>
<dbReference type="GO" id="GO:0005737">
    <property type="term" value="C:cytoplasm"/>
    <property type="evidence" value="ECO:0007669"/>
    <property type="project" value="TreeGrafter"/>
</dbReference>
<keyword evidence="3" id="KW-1185">Reference proteome</keyword>
<comment type="caution">
    <text evidence="2">The sequence shown here is derived from an EMBL/GenBank/DDBJ whole genome shotgun (WGS) entry which is preliminary data.</text>
</comment>
<name>A0AAW0BZZ3_9AGAR</name>
<dbReference type="GO" id="GO:0004029">
    <property type="term" value="F:aldehyde dehydrogenase (NAD+) activity"/>
    <property type="evidence" value="ECO:0007669"/>
    <property type="project" value="TreeGrafter"/>
</dbReference>
<proteinExistence type="predicted"/>
<dbReference type="EMBL" id="JAYKXP010000067">
    <property type="protein sequence ID" value="KAK7032154.1"/>
    <property type="molecule type" value="Genomic_DNA"/>
</dbReference>
<dbReference type="AlphaFoldDB" id="A0AAW0BZZ3"/>
<evidence type="ECO:0000313" key="2">
    <source>
        <dbReference type="EMBL" id="KAK7032154.1"/>
    </source>
</evidence>
<dbReference type="PANTHER" id="PTHR48079:SF6">
    <property type="entry name" value="NAD(P)-BINDING DOMAIN-CONTAINING PROTEIN-RELATED"/>
    <property type="match status" value="1"/>
</dbReference>
<reference evidence="2 3" key="1">
    <citation type="submission" date="2024-01" db="EMBL/GenBank/DDBJ databases">
        <title>A draft genome for a cacao thread blight-causing isolate of Paramarasmius palmivorus.</title>
        <authorList>
            <person name="Baruah I.K."/>
            <person name="Bukari Y."/>
            <person name="Amoako-Attah I."/>
            <person name="Meinhardt L.W."/>
            <person name="Bailey B.A."/>
            <person name="Cohen S.P."/>
        </authorList>
    </citation>
    <scope>NUCLEOTIDE SEQUENCE [LARGE SCALE GENOMIC DNA]</scope>
    <source>
        <strain evidence="2 3">GH-12</strain>
    </source>
</reference>
<dbReference type="SUPFAM" id="SSF51735">
    <property type="entry name" value="NAD(P)-binding Rossmann-fold domains"/>
    <property type="match status" value="1"/>
</dbReference>
<accession>A0AAW0BZZ3</accession>
<organism evidence="2 3">
    <name type="scientific">Paramarasmius palmivorus</name>
    <dbReference type="NCBI Taxonomy" id="297713"/>
    <lineage>
        <taxon>Eukaryota</taxon>
        <taxon>Fungi</taxon>
        <taxon>Dikarya</taxon>
        <taxon>Basidiomycota</taxon>
        <taxon>Agaricomycotina</taxon>
        <taxon>Agaricomycetes</taxon>
        <taxon>Agaricomycetidae</taxon>
        <taxon>Agaricales</taxon>
        <taxon>Marasmiineae</taxon>
        <taxon>Marasmiaceae</taxon>
        <taxon>Paramarasmius</taxon>
    </lineage>
</organism>
<gene>
    <name evidence="2" type="ORF">VNI00_013328</name>
</gene>
<evidence type="ECO:0000259" key="1">
    <source>
        <dbReference type="Pfam" id="PF05368"/>
    </source>
</evidence>
<dbReference type="InterPro" id="IPR036291">
    <property type="entry name" value="NAD(P)-bd_dom_sf"/>
</dbReference>
<evidence type="ECO:0000313" key="3">
    <source>
        <dbReference type="Proteomes" id="UP001383192"/>
    </source>
</evidence>
<protein>
    <recommendedName>
        <fullName evidence="1">NmrA-like domain-containing protein</fullName>
    </recommendedName>
</protein>
<dbReference type="InterPro" id="IPR008030">
    <property type="entry name" value="NmrA-like"/>
</dbReference>
<dbReference type="Gene3D" id="3.40.50.720">
    <property type="entry name" value="NAD(P)-binding Rossmann-like Domain"/>
    <property type="match status" value="1"/>
</dbReference>
<dbReference type="Pfam" id="PF05368">
    <property type="entry name" value="NmrA"/>
    <property type="match status" value="1"/>
</dbReference>
<dbReference type="InterPro" id="IPR051783">
    <property type="entry name" value="NAD(P)-dependent_oxidoreduct"/>
</dbReference>
<dbReference type="PANTHER" id="PTHR48079">
    <property type="entry name" value="PROTEIN YEEZ"/>
    <property type="match status" value="1"/>
</dbReference>
<feature type="domain" description="NmrA-like" evidence="1">
    <location>
        <begin position="6"/>
        <end position="84"/>
    </location>
</feature>
<sequence length="329" mass="35749">MSSKPIVLITGATGYIGGSVLSHLLKRPDASSFEYRVVIRSTEVAEKLKAFGVTPIVGSHSDKELMVKVASEAEIVFAMADADDLVATEAILSGLKNRYEATGKRNMCEASDGNQPSNKIYYDDDVAAIESVPAANLHRHTDVPVALADEEGYVRTYLVTPAVVYGLARNALVDAGIAKTSIFIFNVLGGIAMKRGQGFRIGAGENLWPCIHIDELVDIYDRVFSAVLKDADGTPHGREGYFFGVSDEFKMFDLDAAIAKALFELGKAKSPEPTPLTKEEMDQYLGPMASTFSSNQRARANRAKKLGWKPTKTSKDFLATVKSEIESRV</sequence>